<sequence length="47" mass="5869">MDAILFWDRFEGRWLVGEEFHYPERPANLPELKPLKNWRKPNPRDFR</sequence>
<name>A0A840MYG6_9BRAD</name>
<proteinExistence type="predicted"/>
<dbReference type="RefSeq" id="WP_246395317.1">
    <property type="nucleotide sequence ID" value="NZ_JACHIJ010000002.1"/>
</dbReference>
<organism evidence="2 3">
    <name type="scientific">Afipia massiliensis</name>
    <dbReference type="NCBI Taxonomy" id="211460"/>
    <lineage>
        <taxon>Bacteria</taxon>
        <taxon>Pseudomonadati</taxon>
        <taxon>Pseudomonadota</taxon>
        <taxon>Alphaproteobacteria</taxon>
        <taxon>Hyphomicrobiales</taxon>
        <taxon>Nitrobacteraceae</taxon>
        <taxon>Afipia</taxon>
    </lineage>
</organism>
<dbReference type="Proteomes" id="UP000521227">
    <property type="component" value="Unassembled WGS sequence"/>
</dbReference>
<evidence type="ECO:0000313" key="3">
    <source>
        <dbReference type="Proteomes" id="UP000521227"/>
    </source>
</evidence>
<dbReference type="EMBL" id="JACHIJ010000002">
    <property type="protein sequence ID" value="MBB5051790.1"/>
    <property type="molecule type" value="Genomic_DNA"/>
</dbReference>
<comment type="caution">
    <text evidence="2">The sequence shown here is derived from an EMBL/GenBank/DDBJ whole genome shotgun (WGS) entry which is preliminary data.</text>
</comment>
<accession>A0A840MYG6</accession>
<evidence type="ECO:0000256" key="1">
    <source>
        <dbReference type="SAM" id="MobiDB-lite"/>
    </source>
</evidence>
<protein>
    <submittedName>
        <fullName evidence="2">Uncharacterized protein</fullName>
    </submittedName>
</protein>
<dbReference type="AlphaFoldDB" id="A0A840MYG6"/>
<evidence type="ECO:0000313" key="2">
    <source>
        <dbReference type="EMBL" id="MBB5051790.1"/>
    </source>
</evidence>
<feature type="region of interest" description="Disordered" evidence="1">
    <location>
        <begin position="25"/>
        <end position="47"/>
    </location>
</feature>
<gene>
    <name evidence="2" type="ORF">HNQ36_001744</name>
</gene>
<reference evidence="2 3" key="1">
    <citation type="submission" date="2020-08" db="EMBL/GenBank/DDBJ databases">
        <title>Genomic Encyclopedia of Type Strains, Phase IV (KMG-IV): sequencing the most valuable type-strain genomes for metagenomic binning, comparative biology and taxonomic classification.</title>
        <authorList>
            <person name="Goeker M."/>
        </authorList>
    </citation>
    <scope>NUCLEOTIDE SEQUENCE [LARGE SCALE GENOMIC DNA]</scope>
    <source>
        <strain evidence="2 3">DSM 17498</strain>
    </source>
</reference>